<evidence type="ECO:0000313" key="2">
    <source>
        <dbReference type="EMBL" id="TFW34325.1"/>
    </source>
</evidence>
<name>A0A4Y9T3B2_9BURK</name>
<comment type="caution">
    <text evidence="2">The sequence shown here is derived from an EMBL/GenBank/DDBJ whole genome shotgun (WGS) entry which is preliminary data.</text>
</comment>
<dbReference type="EMBL" id="SPUM01000027">
    <property type="protein sequence ID" value="TFW34325.1"/>
    <property type="molecule type" value="Genomic_DNA"/>
</dbReference>
<dbReference type="Proteomes" id="UP000297258">
    <property type="component" value="Unassembled WGS sequence"/>
</dbReference>
<evidence type="ECO:0000313" key="3">
    <source>
        <dbReference type="Proteomes" id="UP000297258"/>
    </source>
</evidence>
<evidence type="ECO:0000256" key="1">
    <source>
        <dbReference type="SAM" id="Phobius"/>
    </source>
</evidence>
<dbReference type="RefSeq" id="WP_135188515.1">
    <property type="nucleotide sequence ID" value="NZ_SPUM01000027.1"/>
</dbReference>
<gene>
    <name evidence="2" type="ORF">E4O92_04280</name>
</gene>
<protein>
    <recommendedName>
        <fullName evidence="4">Lipoprotein</fullName>
    </recommendedName>
</protein>
<accession>A0A4Y9T3B2</accession>
<keyword evidence="1" id="KW-0812">Transmembrane</keyword>
<dbReference type="AlphaFoldDB" id="A0A4Y9T3B2"/>
<dbReference type="PROSITE" id="PS51257">
    <property type="entry name" value="PROKAR_LIPOPROTEIN"/>
    <property type="match status" value="1"/>
</dbReference>
<sequence>MTLYEHRYRAGKWINRLALMTIAAALLGGCVTYYPLSPAAVSASATMTQEAALEIVQSQFASADRKAGFCQHFMYPPVNAASGDLILQQPVIMKASVVELNYEQGRIGRGADDIIRSTLAARDTNRNEVGRYSYSVPFDMTKVAIARVGEKGEMATCNGWQGGVHVELINLEPRGVMHRLAFRLAPDNLEMFLAAVKRLSPGVYFVQ</sequence>
<evidence type="ECO:0008006" key="4">
    <source>
        <dbReference type="Google" id="ProtNLM"/>
    </source>
</evidence>
<feature type="transmembrane region" description="Helical" evidence="1">
    <location>
        <begin position="17"/>
        <end position="36"/>
    </location>
</feature>
<reference evidence="2 3" key="1">
    <citation type="submission" date="2019-03" db="EMBL/GenBank/DDBJ databases">
        <title>Draft genome of Massilia hortus sp. nov., a novel bacterial species of the Oxalobacteraceae family.</title>
        <authorList>
            <person name="Peta V."/>
            <person name="Raths R."/>
            <person name="Bucking H."/>
        </authorList>
    </citation>
    <scope>NUCLEOTIDE SEQUENCE [LARGE SCALE GENOMIC DNA]</scope>
    <source>
        <strain evidence="2 3">ONC3</strain>
    </source>
</reference>
<keyword evidence="3" id="KW-1185">Reference proteome</keyword>
<keyword evidence="1" id="KW-1133">Transmembrane helix</keyword>
<keyword evidence="1" id="KW-0472">Membrane</keyword>
<organism evidence="2 3">
    <name type="scientific">Massilia horti</name>
    <dbReference type="NCBI Taxonomy" id="2562153"/>
    <lineage>
        <taxon>Bacteria</taxon>
        <taxon>Pseudomonadati</taxon>
        <taxon>Pseudomonadota</taxon>
        <taxon>Betaproteobacteria</taxon>
        <taxon>Burkholderiales</taxon>
        <taxon>Oxalobacteraceae</taxon>
        <taxon>Telluria group</taxon>
        <taxon>Massilia</taxon>
    </lineage>
</organism>
<proteinExistence type="predicted"/>